<evidence type="ECO:0000313" key="1">
    <source>
        <dbReference type="EMBL" id="KAF7817644.1"/>
    </source>
</evidence>
<protein>
    <submittedName>
        <fullName evidence="1">Uncharacterized protein</fullName>
    </submittedName>
</protein>
<name>A0A834T921_9FABA</name>
<gene>
    <name evidence="1" type="ORF">G2W53_031613</name>
</gene>
<organism evidence="1 2">
    <name type="scientific">Senna tora</name>
    <dbReference type="NCBI Taxonomy" id="362788"/>
    <lineage>
        <taxon>Eukaryota</taxon>
        <taxon>Viridiplantae</taxon>
        <taxon>Streptophyta</taxon>
        <taxon>Embryophyta</taxon>
        <taxon>Tracheophyta</taxon>
        <taxon>Spermatophyta</taxon>
        <taxon>Magnoliopsida</taxon>
        <taxon>eudicotyledons</taxon>
        <taxon>Gunneridae</taxon>
        <taxon>Pentapetalae</taxon>
        <taxon>rosids</taxon>
        <taxon>fabids</taxon>
        <taxon>Fabales</taxon>
        <taxon>Fabaceae</taxon>
        <taxon>Caesalpinioideae</taxon>
        <taxon>Cassia clade</taxon>
        <taxon>Senna</taxon>
    </lineage>
</organism>
<accession>A0A834T921</accession>
<keyword evidence="2" id="KW-1185">Reference proteome</keyword>
<dbReference type="Proteomes" id="UP000634136">
    <property type="component" value="Unassembled WGS sequence"/>
</dbReference>
<evidence type="ECO:0000313" key="2">
    <source>
        <dbReference type="Proteomes" id="UP000634136"/>
    </source>
</evidence>
<dbReference type="AlphaFoldDB" id="A0A834T921"/>
<reference evidence="1" key="1">
    <citation type="submission" date="2020-09" db="EMBL/GenBank/DDBJ databases">
        <title>Genome-Enabled Discovery of Anthraquinone Biosynthesis in Senna tora.</title>
        <authorList>
            <person name="Kang S.-H."/>
            <person name="Pandey R.P."/>
            <person name="Lee C.-M."/>
            <person name="Sim J.-S."/>
            <person name="Jeong J.-T."/>
            <person name="Choi B.-S."/>
            <person name="Jung M."/>
            <person name="Ginzburg D."/>
            <person name="Zhao K."/>
            <person name="Won S.Y."/>
            <person name="Oh T.-J."/>
            <person name="Yu Y."/>
            <person name="Kim N.-H."/>
            <person name="Lee O.R."/>
            <person name="Lee T.-H."/>
            <person name="Bashyal P."/>
            <person name="Kim T.-S."/>
            <person name="Lee W.-H."/>
            <person name="Kawkins C."/>
            <person name="Kim C.-K."/>
            <person name="Kim J.S."/>
            <person name="Ahn B.O."/>
            <person name="Rhee S.Y."/>
            <person name="Sohng J.K."/>
        </authorList>
    </citation>
    <scope>NUCLEOTIDE SEQUENCE</scope>
    <source>
        <tissue evidence="1">Leaf</tissue>
    </source>
</reference>
<dbReference type="EMBL" id="JAAIUW010000009">
    <property type="protein sequence ID" value="KAF7817644.1"/>
    <property type="molecule type" value="Genomic_DNA"/>
</dbReference>
<sequence length="100" mass="10597">MEHAGRDAVHRLVQECVNGRVERAASAATVCHRVLPVIKTMVDSPAPTHPPQTIVLARGGASYRRGHDYANGPAARAVHAAAVYLLELPVTMKSAPATPI</sequence>
<comment type="caution">
    <text evidence="1">The sequence shown here is derived from an EMBL/GenBank/DDBJ whole genome shotgun (WGS) entry which is preliminary data.</text>
</comment>
<proteinExistence type="predicted"/>